<feature type="region of interest" description="Disordered" evidence="1">
    <location>
        <begin position="71"/>
        <end position="92"/>
    </location>
</feature>
<dbReference type="EMBL" id="JACBZH010000001">
    <property type="protein sequence ID" value="NYH88898.1"/>
    <property type="molecule type" value="Genomic_DNA"/>
</dbReference>
<feature type="compositionally biased region" description="Low complexity" evidence="1">
    <location>
        <begin position="71"/>
        <end position="87"/>
    </location>
</feature>
<name>A0A852ZAX2_9ACTN</name>
<comment type="caution">
    <text evidence="2">The sequence shown here is derived from an EMBL/GenBank/DDBJ whole genome shotgun (WGS) entry which is preliminary data.</text>
</comment>
<sequence length="217" mass="23465">MSDAERAEHAGQADAERADADRAVRAALVEEACRRSSVLWLAYAGLDRPRPAWHVWSDGAAYVVADATEATGQTETTEQAEPAGTPEHPAARPEQALPGLAEATEATVTCRSKDSGARLVTWRAGVHRLRPGTDEWDQAVRLLRGDRLNTTDAAELPARWARTAVIVRLTPSGEVLEEPGRMPGDRAAASPPGSPATTTGRLPWVVHKRPRHRPRLS</sequence>
<evidence type="ECO:0000313" key="2">
    <source>
        <dbReference type="EMBL" id="NYH88898.1"/>
    </source>
</evidence>
<organism evidence="2 3">
    <name type="scientific">Actinopolymorpha rutila</name>
    <dbReference type="NCBI Taxonomy" id="446787"/>
    <lineage>
        <taxon>Bacteria</taxon>
        <taxon>Bacillati</taxon>
        <taxon>Actinomycetota</taxon>
        <taxon>Actinomycetes</taxon>
        <taxon>Propionibacteriales</taxon>
        <taxon>Actinopolymorphaceae</taxon>
        <taxon>Actinopolymorpha</taxon>
    </lineage>
</organism>
<evidence type="ECO:0000256" key="1">
    <source>
        <dbReference type="SAM" id="MobiDB-lite"/>
    </source>
</evidence>
<keyword evidence="3" id="KW-1185">Reference proteome</keyword>
<feature type="compositionally biased region" description="Low complexity" evidence="1">
    <location>
        <begin position="187"/>
        <end position="200"/>
    </location>
</feature>
<dbReference type="Proteomes" id="UP000579605">
    <property type="component" value="Unassembled WGS sequence"/>
</dbReference>
<feature type="compositionally biased region" description="Basic residues" evidence="1">
    <location>
        <begin position="206"/>
        <end position="217"/>
    </location>
</feature>
<evidence type="ECO:0000313" key="3">
    <source>
        <dbReference type="Proteomes" id="UP000579605"/>
    </source>
</evidence>
<feature type="region of interest" description="Disordered" evidence="1">
    <location>
        <begin position="175"/>
        <end position="217"/>
    </location>
</feature>
<accession>A0A852ZAX2</accession>
<dbReference type="AlphaFoldDB" id="A0A852ZAX2"/>
<proteinExistence type="predicted"/>
<protein>
    <submittedName>
        <fullName evidence="2">Uncharacterized protein</fullName>
    </submittedName>
</protein>
<dbReference type="RefSeq" id="WP_179786723.1">
    <property type="nucleotide sequence ID" value="NZ_BAAARR010000003.1"/>
</dbReference>
<reference evidence="2 3" key="1">
    <citation type="submission" date="2020-07" db="EMBL/GenBank/DDBJ databases">
        <title>Sequencing the genomes of 1000 actinobacteria strains.</title>
        <authorList>
            <person name="Klenk H.-P."/>
        </authorList>
    </citation>
    <scope>NUCLEOTIDE SEQUENCE [LARGE SCALE GENOMIC DNA]</scope>
    <source>
        <strain evidence="2 3">DSM 18448</strain>
    </source>
</reference>
<gene>
    <name evidence="2" type="ORF">F4554_001536</name>
</gene>